<feature type="transmembrane region" description="Helical" evidence="1">
    <location>
        <begin position="68"/>
        <end position="91"/>
    </location>
</feature>
<dbReference type="EMBL" id="CAFBLD010000006">
    <property type="protein sequence ID" value="CAB4869532.1"/>
    <property type="molecule type" value="Genomic_DNA"/>
</dbReference>
<keyword evidence="1" id="KW-1133">Transmembrane helix</keyword>
<dbReference type="EMBL" id="CAEZYM010000006">
    <property type="protein sequence ID" value="CAB4724458.1"/>
    <property type="molecule type" value="Genomic_DNA"/>
</dbReference>
<feature type="transmembrane region" description="Helical" evidence="1">
    <location>
        <begin position="103"/>
        <end position="124"/>
    </location>
</feature>
<feature type="transmembrane region" description="Helical" evidence="1">
    <location>
        <begin position="36"/>
        <end position="56"/>
    </location>
</feature>
<dbReference type="EMBL" id="CAFBOC010000007">
    <property type="protein sequence ID" value="CAB4975629.1"/>
    <property type="molecule type" value="Genomic_DNA"/>
</dbReference>
<dbReference type="EMBL" id="CAFBQX010000004">
    <property type="protein sequence ID" value="CAB5073120.1"/>
    <property type="molecule type" value="Genomic_DNA"/>
</dbReference>
<dbReference type="EMBL" id="CAFBNH010000007">
    <property type="protein sequence ID" value="CAB4950834.1"/>
    <property type="molecule type" value="Genomic_DNA"/>
</dbReference>
<dbReference type="AlphaFoldDB" id="A0A6J6PSX0"/>
<keyword evidence="1" id="KW-0472">Membrane</keyword>
<dbReference type="EMBL" id="CAESAE010000006">
    <property type="protein sequence ID" value="CAB4342298.1"/>
    <property type="molecule type" value="Genomic_DNA"/>
</dbReference>
<evidence type="ECO:0000313" key="10">
    <source>
        <dbReference type="EMBL" id="CAB5073120.1"/>
    </source>
</evidence>
<keyword evidence="1" id="KW-0812">Transmembrane</keyword>
<dbReference type="EMBL" id="CAEZXO010000008">
    <property type="protein sequence ID" value="CAB4699865.1"/>
    <property type="molecule type" value="Genomic_DNA"/>
</dbReference>
<accession>A0A6J6PSX0</accession>
<evidence type="ECO:0000313" key="7">
    <source>
        <dbReference type="EMBL" id="CAB4869532.1"/>
    </source>
</evidence>
<dbReference type="EMBL" id="CAFABH010000014">
    <property type="protein sequence ID" value="CAB4829457.1"/>
    <property type="molecule type" value="Genomic_DNA"/>
</dbReference>
<organism evidence="3">
    <name type="scientific">freshwater metagenome</name>
    <dbReference type="NCBI Taxonomy" id="449393"/>
    <lineage>
        <taxon>unclassified sequences</taxon>
        <taxon>metagenomes</taxon>
        <taxon>ecological metagenomes</taxon>
    </lineage>
</organism>
<evidence type="ECO:0000313" key="5">
    <source>
        <dbReference type="EMBL" id="CAB4784146.1"/>
    </source>
</evidence>
<evidence type="ECO:0000313" key="6">
    <source>
        <dbReference type="EMBL" id="CAB4829457.1"/>
    </source>
</evidence>
<proteinExistence type="predicted"/>
<evidence type="ECO:0000313" key="3">
    <source>
        <dbReference type="EMBL" id="CAB4699865.1"/>
    </source>
</evidence>
<gene>
    <name evidence="3" type="ORF">UFOPK2510_01251</name>
    <name evidence="4" type="ORF">UFOPK2718_00772</name>
    <name evidence="5" type="ORF">UFOPK2936_01157</name>
    <name evidence="6" type="ORF">UFOPK3174_00918</name>
    <name evidence="7" type="ORF">UFOPK3328_00966</name>
    <name evidence="8" type="ORF">UFOPK3779_01195</name>
    <name evidence="9" type="ORF">UFOPK3913_00774</name>
    <name evidence="2" type="ORF">UFOPK4107_01123</name>
    <name evidence="10" type="ORF">UFOPK4403_00880</name>
</gene>
<dbReference type="EMBL" id="CAEZZW010000006">
    <property type="protein sequence ID" value="CAB4784146.1"/>
    <property type="molecule type" value="Genomic_DNA"/>
</dbReference>
<name>A0A6J6PSX0_9ZZZZ</name>
<protein>
    <submittedName>
        <fullName evidence="3">Unannotated protein</fullName>
    </submittedName>
</protein>
<reference evidence="3" key="1">
    <citation type="submission" date="2020-05" db="EMBL/GenBank/DDBJ databases">
        <authorList>
            <person name="Chiriac C."/>
            <person name="Salcher M."/>
            <person name="Ghai R."/>
            <person name="Kavagutti S V."/>
        </authorList>
    </citation>
    <scope>NUCLEOTIDE SEQUENCE</scope>
</reference>
<evidence type="ECO:0000313" key="4">
    <source>
        <dbReference type="EMBL" id="CAB4724458.1"/>
    </source>
</evidence>
<evidence type="ECO:0000313" key="9">
    <source>
        <dbReference type="EMBL" id="CAB4975629.1"/>
    </source>
</evidence>
<evidence type="ECO:0000313" key="8">
    <source>
        <dbReference type="EMBL" id="CAB4950834.1"/>
    </source>
</evidence>
<feature type="transmembrane region" description="Helical" evidence="1">
    <location>
        <begin position="12"/>
        <end position="30"/>
    </location>
</feature>
<sequence length="136" mass="14716">MQSVEKELWKGAVIPATIVGLIGLLIVGLTRGSAGILGGLVAQVIVLGFFAVHLIISKISRNLDPIRTMVLAMFSYFLKVIILGVILVIMIKTTDQASLDRRSFGAVAIAITLAWLAGEIRAFLKLELHLPLPKKE</sequence>
<evidence type="ECO:0000256" key="1">
    <source>
        <dbReference type="SAM" id="Phobius"/>
    </source>
</evidence>
<evidence type="ECO:0000313" key="2">
    <source>
        <dbReference type="EMBL" id="CAB4342298.1"/>
    </source>
</evidence>